<feature type="region of interest" description="Disordered" evidence="1">
    <location>
        <begin position="259"/>
        <end position="298"/>
    </location>
</feature>
<organism evidence="2 3">
    <name type="scientific">Amniculicola lignicola CBS 123094</name>
    <dbReference type="NCBI Taxonomy" id="1392246"/>
    <lineage>
        <taxon>Eukaryota</taxon>
        <taxon>Fungi</taxon>
        <taxon>Dikarya</taxon>
        <taxon>Ascomycota</taxon>
        <taxon>Pezizomycotina</taxon>
        <taxon>Dothideomycetes</taxon>
        <taxon>Pleosporomycetidae</taxon>
        <taxon>Pleosporales</taxon>
        <taxon>Amniculicolaceae</taxon>
        <taxon>Amniculicola</taxon>
    </lineage>
</organism>
<feature type="compositionally biased region" description="Basic residues" evidence="1">
    <location>
        <begin position="281"/>
        <end position="290"/>
    </location>
</feature>
<proteinExistence type="predicted"/>
<dbReference type="EMBL" id="ML977683">
    <property type="protein sequence ID" value="KAF1993850.1"/>
    <property type="molecule type" value="Genomic_DNA"/>
</dbReference>
<keyword evidence="3" id="KW-1185">Reference proteome</keyword>
<reference evidence="2" key="1">
    <citation type="journal article" date="2020" name="Stud. Mycol.">
        <title>101 Dothideomycetes genomes: a test case for predicting lifestyles and emergence of pathogens.</title>
        <authorList>
            <person name="Haridas S."/>
            <person name="Albert R."/>
            <person name="Binder M."/>
            <person name="Bloem J."/>
            <person name="Labutti K."/>
            <person name="Salamov A."/>
            <person name="Andreopoulos B."/>
            <person name="Baker S."/>
            <person name="Barry K."/>
            <person name="Bills G."/>
            <person name="Bluhm B."/>
            <person name="Cannon C."/>
            <person name="Castanera R."/>
            <person name="Culley D."/>
            <person name="Daum C."/>
            <person name="Ezra D."/>
            <person name="Gonzalez J."/>
            <person name="Henrissat B."/>
            <person name="Kuo A."/>
            <person name="Liang C."/>
            <person name="Lipzen A."/>
            <person name="Lutzoni F."/>
            <person name="Magnuson J."/>
            <person name="Mondo S."/>
            <person name="Nolan M."/>
            <person name="Ohm R."/>
            <person name="Pangilinan J."/>
            <person name="Park H.-J."/>
            <person name="Ramirez L."/>
            <person name="Alfaro M."/>
            <person name="Sun H."/>
            <person name="Tritt A."/>
            <person name="Yoshinaga Y."/>
            <person name="Zwiers L.-H."/>
            <person name="Turgeon B."/>
            <person name="Goodwin S."/>
            <person name="Spatafora J."/>
            <person name="Crous P."/>
            <person name="Grigoriev I."/>
        </authorList>
    </citation>
    <scope>NUCLEOTIDE SEQUENCE</scope>
    <source>
        <strain evidence="2">CBS 123094</strain>
    </source>
</reference>
<evidence type="ECO:0000313" key="2">
    <source>
        <dbReference type="EMBL" id="KAF1993850.1"/>
    </source>
</evidence>
<evidence type="ECO:0000256" key="1">
    <source>
        <dbReference type="SAM" id="MobiDB-lite"/>
    </source>
</evidence>
<dbReference type="Proteomes" id="UP000799779">
    <property type="component" value="Unassembled WGS sequence"/>
</dbReference>
<protein>
    <submittedName>
        <fullName evidence="2">Uncharacterized protein</fullName>
    </submittedName>
</protein>
<name>A0A6A5VWS5_9PLEO</name>
<dbReference type="AlphaFoldDB" id="A0A6A5VWS5"/>
<accession>A0A6A5VWS5</accession>
<feature type="region of interest" description="Disordered" evidence="1">
    <location>
        <begin position="205"/>
        <end position="230"/>
    </location>
</feature>
<evidence type="ECO:0000313" key="3">
    <source>
        <dbReference type="Proteomes" id="UP000799779"/>
    </source>
</evidence>
<gene>
    <name evidence="2" type="ORF">P154DRAFT_540076</name>
</gene>
<sequence length="327" mass="36751">MDDLNSLLNQLANAGIDPNSKLNELTSHLREMNFMGTPRANASSETNLFNLPAKAPAQPPEPITHASTANLLAGLSLQDPETLKSLPEPSAPRGPIFDSRDRSQWYLAQNRELVDAKMPKGATDKADLCWSMAYVIIRRVKLATSSTPYIPPLPPKEHELFPYWVQVHEANEYIDNAHWEPDANSIPTSTTRLADSFPLPNGALRNTNTHPGYNRYAHPPVSDEDSDEGPKKFPYRRWVWAENRLVYLRKFGYFKHSGPVRRSPYPRTAPHREMPTEPGYRSRHAPRRRITAGPSASVFDEARTALALPLKEVEEEGSHCDPDAMEG</sequence>